<comment type="caution">
    <text evidence="1">The sequence shown here is derived from an EMBL/GenBank/DDBJ whole genome shotgun (WGS) entry which is preliminary data.</text>
</comment>
<evidence type="ECO:0000313" key="2">
    <source>
        <dbReference type="Proteomes" id="UP001164929"/>
    </source>
</evidence>
<keyword evidence="2" id="KW-1185">Reference proteome</keyword>
<evidence type="ECO:0000313" key="1">
    <source>
        <dbReference type="EMBL" id="KAJ6951841.1"/>
    </source>
</evidence>
<protein>
    <submittedName>
        <fullName evidence="1">Uncharacterized protein</fullName>
    </submittedName>
</protein>
<dbReference type="Proteomes" id="UP001164929">
    <property type="component" value="Chromosome 19"/>
</dbReference>
<dbReference type="EMBL" id="JAQIZT010000019">
    <property type="protein sequence ID" value="KAJ6951841.1"/>
    <property type="molecule type" value="Genomic_DNA"/>
</dbReference>
<sequence>MGSCFFTLVNDLKLVVIVNFGAVIEQSWDVLHRLSWETDFDFFDECGSPWYKQVAWKGIRCQSSRTDAEH</sequence>
<proteinExistence type="predicted"/>
<name>A0AAD6L7M8_9ROSI</name>
<gene>
    <name evidence="1" type="ORF">NC653_041099</name>
</gene>
<organism evidence="1 2">
    <name type="scientific">Populus alba x Populus x berolinensis</name>
    <dbReference type="NCBI Taxonomy" id="444605"/>
    <lineage>
        <taxon>Eukaryota</taxon>
        <taxon>Viridiplantae</taxon>
        <taxon>Streptophyta</taxon>
        <taxon>Embryophyta</taxon>
        <taxon>Tracheophyta</taxon>
        <taxon>Spermatophyta</taxon>
        <taxon>Magnoliopsida</taxon>
        <taxon>eudicotyledons</taxon>
        <taxon>Gunneridae</taxon>
        <taxon>Pentapetalae</taxon>
        <taxon>rosids</taxon>
        <taxon>fabids</taxon>
        <taxon>Malpighiales</taxon>
        <taxon>Salicaceae</taxon>
        <taxon>Saliceae</taxon>
        <taxon>Populus</taxon>
    </lineage>
</organism>
<dbReference type="AlphaFoldDB" id="A0AAD6L7M8"/>
<reference evidence="1" key="1">
    <citation type="journal article" date="2023" name="Mol. Ecol. Resour.">
        <title>Chromosome-level genome assembly of a triploid poplar Populus alba 'Berolinensis'.</title>
        <authorList>
            <person name="Chen S."/>
            <person name="Yu Y."/>
            <person name="Wang X."/>
            <person name="Wang S."/>
            <person name="Zhang T."/>
            <person name="Zhou Y."/>
            <person name="He R."/>
            <person name="Meng N."/>
            <person name="Wang Y."/>
            <person name="Liu W."/>
            <person name="Liu Z."/>
            <person name="Liu J."/>
            <person name="Guo Q."/>
            <person name="Huang H."/>
            <person name="Sederoff R.R."/>
            <person name="Wang G."/>
            <person name="Qu G."/>
            <person name="Chen S."/>
        </authorList>
    </citation>
    <scope>NUCLEOTIDE SEQUENCE</scope>
    <source>
        <strain evidence="1">SC-2020</strain>
    </source>
</reference>
<accession>A0AAD6L7M8</accession>